<evidence type="ECO:0008006" key="3">
    <source>
        <dbReference type="Google" id="ProtNLM"/>
    </source>
</evidence>
<organism evidence="1 2">
    <name type="scientific">Pythium insidiosum</name>
    <name type="common">Pythiosis disease agent</name>
    <dbReference type="NCBI Taxonomy" id="114742"/>
    <lineage>
        <taxon>Eukaryota</taxon>
        <taxon>Sar</taxon>
        <taxon>Stramenopiles</taxon>
        <taxon>Oomycota</taxon>
        <taxon>Peronosporomycetes</taxon>
        <taxon>Pythiales</taxon>
        <taxon>Pythiaceae</taxon>
        <taxon>Pythium</taxon>
    </lineage>
</organism>
<evidence type="ECO:0000313" key="2">
    <source>
        <dbReference type="Proteomes" id="UP001209570"/>
    </source>
</evidence>
<dbReference type="PROSITE" id="PS51257">
    <property type="entry name" value="PROKAR_LIPOPROTEIN"/>
    <property type="match status" value="1"/>
</dbReference>
<evidence type="ECO:0000313" key="1">
    <source>
        <dbReference type="EMBL" id="KAJ0393684.1"/>
    </source>
</evidence>
<name>A0AAD5Q333_PYTIN</name>
<keyword evidence="2" id="KW-1185">Reference proteome</keyword>
<gene>
    <name evidence="1" type="ORF">P43SY_010421</name>
</gene>
<dbReference type="Proteomes" id="UP001209570">
    <property type="component" value="Unassembled WGS sequence"/>
</dbReference>
<proteinExistence type="predicted"/>
<dbReference type="EMBL" id="JAKCXM010000472">
    <property type="protein sequence ID" value="KAJ0393684.1"/>
    <property type="molecule type" value="Genomic_DNA"/>
</dbReference>
<protein>
    <recommendedName>
        <fullName evidence="3">Alcohol dehydrogenase</fullName>
    </recommendedName>
</protein>
<accession>A0AAD5Q333</accession>
<sequence>MGRTLNPFSTSYTLVSCFPTGREVGELVDLVEKEQARAVLDPSSPFPFSLEGMLAALEIQRSHRAKGKLVFKIAE</sequence>
<dbReference type="AlphaFoldDB" id="A0AAD5Q333"/>
<comment type="caution">
    <text evidence="1">The sequence shown here is derived from an EMBL/GenBank/DDBJ whole genome shotgun (WGS) entry which is preliminary data.</text>
</comment>
<reference evidence="1" key="1">
    <citation type="submission" date="2021-12" db="EMBL/GenBank/DDBJ databases">
        <title>Prjna785345.</title>
        <authorList>
            <person name="Rujirawat T."/>
            <person name="Krajaejun T."/>
        </authorList>
    </citation>
    <scope>NUCLEOTIDE SEQUENCE</scope>
    <source>
        <strain evidence="1">Pi057C3</strain>
    </source>
</reference>